<dbReference type="NCBIfam" id="TIGR04088">
    <property type="entry name" value="cognate_SipW"/>
    <property type="match status" value="1"/>
</dbReference>
<sequence length="174" mass="17453">MKKTTKGALAAGSAAVLLMGGAGTLAFWTDSDVVDGGSVTAGDLSLTTGSCEDWVYADADVLGPGETVNLVVPGDTIEKTCTASIDGTGDHLRATVEIDQASVADISLGSDVLDVSAVLTEPVGADTGVDVDGPTPVSITITVAYPYGDENIDSELATADLDAITLNAVQVHSP</sequence>
<evidence type="ECO:0000313" key="3">
    <source>
        <dbReference type="Proteomes" id="UP000307087"/>
    </source>
</evidence>
<feature type="chain" id="PRO_5039099232" evidence="1">
    <location>
        <begin position="27"/>
        <end position="174"/>
    </location>
</feature>
<dbReference type="InterPro" id="IPR023833">
    <property type="entry name" value="Signal_pept_SipW-depend-type"/>
</dbReference>
<feature type="signal peptide" evidence="1">
    <location>
        <begin position="1"/>
        <end position="26"/>
    </location>
</feature>
<evidence type="ECO:0000256" key="1">
    <source>
        <dbReference type="SAM" id="SignalP"/>
    </source>
</evidence>
<gene>
    <name evidence="2" type="ORF">E9934_10375</name>
</gene>
<name>A0A4S8NEE1_9ACTN</name>
<reference evidence="2 3" key="1">
    <citation type="journal article" date="2009" name="Int. J. Syst. Evol. Microbiol.">
        <title>Nocardioides caeni sp. nov., isolated from wastewater.</title>
        <authorList>
            <person name="Yoon J.H."/>
            <person name="Kang S.J."/>
            <person name="Park S."/>
            <person name="Kim W."/>
            <person name="Oh T.K."/>
        </authorList>
    </citation>
    <scope>NUCLEOTIDE SEQUENCE [LARGE SCALE GENOMIC DNA]</scope>
    <source>
        <strain evidence="2 3">DSM 23134</strain>
    </source>
</reference>
<dbReference type="EMBL" id="STGW01000005">
    <property type="protein sequence ID" value="THV13359.1"/>
    <property type="molecule type" value="Genomic_DNA"/>
</dbReference>
<dbReference type="OrthoDB" id="3787434at2"/>
<keyword evidence="1" id="KW-0732">Signal</keyword>
<evidence type="ECO:0000313" key="2">
    <source>
        <dbReference type="EMBL" id="THV13359.1"/>
    </source>
</evidence>
<dbReference type="Proteomes" id="UP000307087">
    <property type="component" value="Unassembled WGS sequence"/>
</dbReference>
<proteinExistence type="predicted"/>
<comment type="caution">
    <text evidence="2">The sequence shown here is derived from an EMBL/GenBank/DDBJ whole genome shotgun (WGS) entry which is preliminary data.</text>
</comment>
<organism evidence="2 3">
    <name type="scientific">Nocardioides caeni</name>
    <dbReference type="NCBI Taxonomy" id="574700"/>
    <lineage>
        <taxon>Bacteria</taxon>
        <taxon>Bacillati</taxon>
        <taxon>Actinomycetota</taxon>
        <taxon>Actinomycetes</taxon>
        <taxon>Propionibacteriales</taxon>
        <taxon>Nocardioidaceae</taxon>
        <taxon>Nocardioides</taxon>
    </lineage>
</organism>
<dbReference type="InterPro" id="IPR024006">
    <property type="entry name" value="Alt_signal_exp_actinobact"/>
</dbReference>
<dbReference type="AlphaFoldDB" id="A0A4S8NEE1"/>
<keyword evidence="3" id="KW-1185">Reference proteome</keyword>
<dbReference type="NCBIfam" id="TIGR04089">
    <property type="entry name" value="exp_by_SipW_III"/>
    <property type="match status" value="1"/>
</dbReference>
<protein>
    <submittedName>
        <fullName evidence="2">Alternate-type signal peptide domain-containing protein</fullName>
    </submittedName>
</protein>
<dbReference type="RefSeq" id="WP_136562821.1">
    <property type="nucleotide sequence ID" value="NZ_BAABLS010000010.1"/>
</dbReference>
<accession>A0A4S8NEE1</accession>